<dbReference type="InterPro" id="IPR041375">
    <property type="entry name" value="VapC45_PIN-like"/>
</dbReference>
<dbReference type="AlphaFoldDB" id="A0A285JNE1"/>
<dbReference type="EMBL" id="OBDY01000023">
    <property type="protein sequence ID" value="SNY61768.1"/>
    <property type="molecule type" value="Genomic_DNA"/>
</dbReference>
<evidence type="ECO:0000313" key="3">
    <source>
        <dbReference type="Proteomes" id="UP000219612"/>
    </source>
</evidence>
<dbReference type="Pfam" id="PF18478">
    <property type="entry name" value="PIN_10"/>
    <property type="match status" value="1"/>
</dbReference>
<sequence length="120" mass="13283">MLSSESQPEFFSDRCLGRGTSRLLRQQGWIVHDITDHFENDAQDVGDPEWMEYGLSRGGSLLSQDKRIRNQVSALGLLNDHSGRIFCLSSGNLLISDRAERFQALAVGGYLSRGRVSGPA</sequence>
<reference evidence="2 3" key="1">
    <citation type="submission" date="2017-09" db="EMBL/GenBank/DDBJ databases">
        <authorList>
            <person name="Ehlers B."/>
            <person name="Leendertz F.H."/>
        </authorList>
    </citation>
    <scope>NUCLEOTIDE SEQUENCE [LARGE SCALE GENOMIC DNA]</scope>
    <source>
        <strain evidence="2 3">CGMCC 4.6857</strain>
    </source>
</reference>
<keyword evidence="3" id="KW-1185">Reference proteome</keyword>
<dbReference type="Proteomes" id="UP000219612">
    <property type="component" value="Unassembled WGS sequence"/>
</dbReference>
<protein>
    <recommendedName>
        <fullName evidence="1">VapC45 PIN like domain-containing protein</fullName>
    </recommendedName>
</protein>
<accession>A0A285JNE1</accession>
<name>A0A285JNE1_9ACTN</name>
<organism evidence="2 3">
    <name type="scientific">Paractinoplanes atraurantiacus</name>
    <dbReference type="NCBI Taxonomy" id="1036182"/>
    <lineage>
        <taxon>Bacteria</taxon>
        <taxon>Bacillati</taxon>
        <taxon>Actinomycetota</taxon>
        <taxon>Actinomycetes</taxon>
        <taxon>Micromonosporales</taxon>
        <taxon>Micromonosporaceae</taxon>
        <taxon>Paractinoplanes</taxon>
    </lineage>
</organism>
<dbReference type="RefSeq" id="WP_097326493.1">
    <property type="nucleotide sequence ID" value="NZ_OBDY01000023.1"/>
</dbReference>
<proteinExistence type="predicted"/>
<evidence type="ECO:0000259" key="1">
    <source>
        <dbReference type="Pfam" id="PF18478"/>
    </source>
</evidence>
<feature type="domain" description="VapC45 PIN like" evidence="1">
    <location>
        <begin position="8"/>
        <end position="90"/>
    </location>
</feature>
<evidence type="ECO:0000313" key="2">
    <source>
        <dbReference type="EMBL" id="SNY61768.1"/>
    </source>
</evidence>
<gene>
    <name evidence="2" type="ORF">SAMN05421748_12314</name>
</gene>